<proteinExistence type="predicted"/>
<name>A0A543Q1Z4_ACITH</name>
<dbReference type="Proteomes" id="UP000315403">
    <property type="component" value="Unassembled WGS sequence"/>
</dbReference>
<organism evidence="2 3">
    <name type="scientific">Acidithiobacillus thiooxidans ATCC 19377</name>
    <dbReference type="NCBI Taxonomy" id="637390"/>
    <lineage>
        <taxon>Bacteria</taxon>
        <taxon>Pseudomonadati</taxon>
        <taxon>Pseudomonadota</taxon>
        <taxon>Acidithiobacillia</taxon>
        <taxon>Acidithiobacillales</taxon>
        <taxon>Acidithiobacillaceae</taxon>
        <taxon>Acidithiobacillus</taxon>
    </lineage>
</organism>
<evidence type="ECO:0000313" key="2">
    <source>
        <dbReference type="EMBL" id="TQN50367.1"/>
    </source>
</evidence>
<feature type="transmembrane region" description="Helical" evidence="1">
    <location>
        <begin position="205"/>
        <end position="224"/>
    </location>
</feature>
<evidence type="ECO:0000313" key="3">
    <source>
        <dbReference type="Proteomes" id="UP000315403"/>
    </source>
</evidence>
<keyword evidence="1" id="KW-0472">Membrane</keyword>
<sequence>MSEKPHQMAGLSYWFFLYLILIGIENAWNASWVADLFLAALFALFFIEKFNRFWTEFWDHALSALLAPIWDSALLDPVLGKAVPDEAFWAVTARKYWQAHYMVREDRRNVLWVAWLCTLVMGPLLIFSFLAGNIPLTQIAIMPYAVAVTIGWFSIHTKNQPNRIQALSNASGRSSTAFHAIITAANLPLDLTMPNFVHPKRRGKFFLEFGYFIGASVPVFYLLFKGLMDISVSWNISAIALLVLQFVGCLLLIFSWLVVIIRMGLPLARYQRGIDSPEHPCVLVWLADMQDAIQA</sequence>
<dbReference type="RefSeq" id="WP_142086192.1">
    <property type="nucleotide sequence ID" value="NZ_SZUV01000001.1"/>
</dbReference>
<feature type="transmembrane region" description="Helical" evidence="1">
    <location>
        <begin position="30"/>
        <end position="47"/>
    </location>
</feature>
<comment type="caution">
    <text evidence="2">The sequence shown here is derived from an EMBL/GenBank/DDBJ whole genome shotgun (WGS) entry which is preliminary data.</text>
</comment>
<keyword evidence="1" id="KW-0812">Transmembrane</keyword>
<feature type="transmembrane region" description="Helical" evidence="1">
    <location>
        <begin position="110"/>
        <end position="130"/>
    </location>
</feature>
<reference evidence="2 3" key="1">
    <citation type="submission" date="2019-03" db="EMBL/GenBank/DDBJ databases">
        <title>New insights into Acidothiobacillus thiooxidans sulfur metabolism through coupled gene expression, solution geochemistry, microscopy and spectroscopy analyses.</title>
        <authorList>
            <person name="Camacho D."/>
            <person name="Frazao R."/>
            <person name="Fouillen A."/>
            <person name="Nanci A."/>
            <person name="Lang B.F."/>
            <person name="Apte S.C."/>
            <person name="Baron C."/>
            <person name="Warren L.A."/>
        </authorList>
    </citation>
    <scope>NUCLEOTIDE SEQUENCE [LARGE SCALE GENOMIC DNA]</scope>
    <source>
        <strain evidence="2 3">ATCC 19377</strain>
    </source>
</reference>
<dbReference type="EMBL" id="SZUV01000001">
    <property type="protein sequence ID" value="TQN50367.1"/>
    <property type="molecule type" value="Genomic_DNA"/>
</dbReference>
<dbReference type="AlphaFoldDB" id="A0A543Q1Z4"/>
<accession>A0A543Q1Z4</accession>
<feature type="transmembrane region" description="Helical" evidence="1">
    <location>
        <begin position="136"/>
        <end position="155"/>
    </location>
</feature>
<feature type="transmembrane region" description="Helical" evidence="1">
    <location>
        <begin position="236"/>
        <end position="261"/>
    </location>
</feature>
<protein>
    <submittedName>
        <fullName evidence="2">Uncharacterized protein</fullName>
    </submittedName>
</protein>
<feature type="transmembrane region" description="Helical" evidence="1">
    <location>
        <begin position="7"/>
        <end position="24"/>
    </location>
</feature>
<gene>
    <name evidence="2" type="ORF">DLNHIDIE_00220</name>
</gene>
<evidence type="ECO:0000256" key="1">
    <source>
        <dbReference type="SAM" id="Phobius"/>
    </source>
</evidence>
<keyword evidence="1" id="KW-1133">Transmembrane helix</keyword>